<sequence>MFSFRGDAHKIYLKLKRALNNEQSFKSVREIDQIEQIQNFYISIDSPTLKKIYLCMIKEKNGSGIIPILVSSGPWLLLLFSEQLQKFLFKEGSVLWIYFAFAYIFILTMSVILHFHEKSWASVHIEIIQEILQERKEQSKVES</sequence>
<gene>
    <name evidence="2" type="ORF">KHB02_31040</name>
</gene>
<proteinExistence type="predicted"/>
<protein>
    <submittedName>
        <fullName evidence="2">Uncharacterized protein</fullName>
    </submittedName>
</protein>
<evidence type="ECO:0000313" key="2">
    <source>
        <dbReference type="EMBL" id="MBS4185828.1"/>
    </source>
</evidence>
<keyword evidence="1" id="KW-1133">Transmembrane helix</keyword>
<comment type="caution">
    <text evidence="2">The sequence shown here is derived from an EMBL/GenBank/DDBJ whole genome shotgun (WGS) entry which is preliminary data.</text>
</comment>
<feature type="transmembrane region" description="Helical" evidence="1">
    <location>
        <begin position="93"/>
        <end position="115"/>
    </location>
</feature>
<organism evidence="2">
    <name type="scientific">Neobacillus citreus</name>
    <dbReference type="NCBI Taxonomy" id="2833578"/>
    <lineage>
        <taxon>Bacteria</taxon>
        <taxon>Bacillati</taxon>
        <taxon>Bacillota</taxon>
        <taxon>Bacilli</taxon>
        <taxon>Bacillales</taxon>
        <taxon>Bacillaceae</taxon>
        <taxon>Neobacillus</taxon>
    </lineage>
</organism>
<name>A0A942YCR7_9BACI</name>
<dbReference type="AlphaFoldDB" id="A0A942YCR7"/>
<dbReference type="EMBL" id="JAGYPE010000006">
    <property type="protein sequence ID" value="MBS4185828.1"/>
    <property type="molecule type" value="Genomic_DNA"/>
</dbReference>
<feature type="transmembrane region" description="Helical" evidence="1">
    <location>
        <begin position="64"/>
        <end position="81"/>
    </location>
</feature>
<keyword evidence="1" id="KW-0472">Membrane</keyword>
<reference evidence="2" key="1">
    <citation type="submission" date="2021-05" db="EMBL/GenBank/DDBJ databases">
        <title>Novel Bacillus species.</title>
        <authorList>
            <person name="Liu G."/>
        </authorList>
    </citation>
    <scope>NUCLEOTIDE SEQUENCE</scope>
    <source>
        <strain evidence="2">FJAT-50051</strain>
    </source>
</reference>
<accession>A0A942YCR7</accession>
<evidence type="ECO:0000256" key="1">
    <source>
        <dbReference type="SAM" id="Phobius"/>
    </source>
</evidence>
<keyword evidence="1" id="KW-0812">Transmembrane</keyword>